<feature type="signal peptide" evidence="2">
    <location>
        <begin position="1"/>
        <end position="23"/>
    </location>
</feature>
<dbReference type="HOGENOM" id="CLU_2317055_0_0_4"/>
<evidence type="ECO:0000256" key="1">
    <source>
        <dbReference type="SAM" id="MobiDB-lite"/>
    </source>
</evidence>
<keyword evidence="4" id="KW-1185">Reference proteome</keyword>
<gene>
    <name evidence="3" type="ordered locus">Mfla_2179</name>
</gene>
<dbReference type="STRING" id="265072.Mfla_2179"/>
<protein>
    <recommendedName>
        <fullName evidence="5">Secreted protein</fullName>
    </recommendedName>
</protein>
<keyword evidence="2" id="KW-0732">Signal</keyword>
<accession>Q1GZ91</accession>
<name>Q1GZ91_METFK</name>
<feature type="chain" id="PRO_5004189789" description="Secreted protein" evidence="2">
    <location>
        <begin position="24"/>
        <end position="99"/>
    </location>
</feature>
<evidence type="ECO:0000313" key="4">
    <source>
        <dbReference type="Proteomes" id="UP000002440"/>
    </source>
</evidence>
<dbReference type="EMBL" id="CP000284">
    <property type="protein sequence ID" value="ABE50446.1"/>
    <property type="molecule type" value="Genomic_DNA"/>
</dbReference>
<organism evidence="3 4">
    <name type="scientific">Methylobacillus flagellatus (strain ATCC 51484 / DSM 6875 / VKM B-1610 / KT)</name>
    <dbReference type="NCBI Taxonomy" id="265072"/>
    <lineage>
        <taxon>Bacteria</taxon>
        <taxon>Pseudomonadati</taxon>
        <taxon>Pseudomonadota</taxon>
        <taxon>Betaproteobacteria</taxon>
        <taxon>Nitrosomonadales</taxon>
        <taxon>Methylophilaceae</taxon>
        <taxon>Methylobacillus</taxon>
    </lineage>
</organism>
<dbReference type="AlphaFoldDB" id="Q1GZ91"/>
<reference evidence="3 4" key="1">
    <citation type="submission" date="2006-03" db="EMBL/GenBank/DDBJ databases">
        <title>Complete sequence of Methylobacillus flagellatus KT.</title>
        <authorList>
            <consortium name="US DOE Joint Genome Institute"/>
            <person name="Copeland A."/>
            <person name="Lucas S."/>
            <person name="Lapidus A."/>
            <person name="Barry K."/>
            <person name="Detter J.C."/>
            <person name="Glavina del Rio T."/>
            <person name="Hammon N."/>
            <person name="Israni S."/>
            <person name="Dalin E."/>
            <person name="Tice H."/>
            <person name="Pitluck S."/>
            <person name="Brettin T."/>
            <person name="Bruce D."/>
            <person name="Han C."/>
            <person name="Tapia R."/>
            <person name="Saunders E."/>
            <person name="Gilna P."/>
            <person name="Schmutz J."/>
            <person name="Larimer F."/>
            <person name="Land M."/>
            <person name="Kyrpides N."/>
            <person name="Anderson I."/>
            <person name="Richardson P."/>
        </authorList>
    </citation>
    <scope>NUCLEOTIDE SEQUENCE [LARGE SCALE GENOMIC DNA]</scope>
    <source>
        <strain evidence="4">KT / ATCC 51484 / DSM 6875</strain>
    </source>
</reference>
<dbReference type="Proteomes" id="UP000002440">
    <property type="component" value="Chromosome"/>
</dbReference>
<dbReference type="RefSeq" id="WP_011480400.1">
    <property type="nucleotide sequence ID" value="NC_007947.1"/>
</dbReference>
<evidence type="ECO:0000313" key="3">
    <source>
        <dbReference type="EMBL" id="ABE50446.1"/>
    </source>
</evidence>
<feature type="region of interest" description="Disordered" evidence="1">
    <location>
        <begin position="25"/>
        <end position="99"/>
    </location>
</feature>
<feature type="compositionally biased region" description="Basic and acidic residues" evidence="1">
    <location>
        <begin position="75"/>
        <end position="87"/>
    </location>
</feature>
<evidence type="ECO:0008006" key="5">
    <source>
        <dbReference type="Google" id="ProtNLM"/>
    </source>
</evidence>
<proteinExistence type="predicted"/>
<evidence type="ECO:0000256" key="2">
    <source>
        <dbReference type="SAM" id="SignalP"/>
    </source>
</evidence>
<dbReference type="KEGG" id="mfa:Mfla_2179"/>
<sequence length="99" mass="10778">MMKNVYSMLMSALMVILMPHAYAGNTTVEGPAAHDQKHAVPEGNASGNYLEHQDQGTTEGSRSESLKDGAVPINAKEKSQRFKKEPEQGGTDVNQPKKH</sequence>